<dbReference type="AlphaFoldDB" id="A0A5C8CJ08"/>
<gene>
    <name evidence="2" type="ORF">EPJ80_04600</name>
</gene>
<reference evidence="2 3" key="1">
    <citation type="journal article" date="1992" name="Lakartidningen">
        <title>[Penicillin V and not amoxicillin is the first choice preparation in acute otitis].</title>
        <authorList>
            <person name="Kamme C."/>
            <person name="Lundgren K."/>
            <person name="Prellner K."/>
        </authorList>
    </citation>
    <scope>NUCLEOTIDE SEQUENCE [LARGE SCALE GENOMIC DNA]</scope>
    <source>
        <strain evidence="2 3">W1</strain>
    </source>
</reference>
<evidence type="ECO:0000256" key="1">
    <source>
        <dbReference type="SAM" id="Phobius"/>
    </source>
</evidence>
<dbReference type="Proteomes" id="UP000325116">
    <property type="component" value="Unassembled WGS sequence"/>
</dbReference>
<name>A0A5C8CJ08_9SPIR</name>
<keyword evidence="1" id="KW-0812">Transmembrane</keyword>
<proteinExistence type="predicted"/>
<evidence type="ECO:0000313" key="3">
    <source>
        <dbReference type="Proteomes" id="UP000325116"/>
    </source>
</evidence>
<sequence>MKKLFFIALSIFQIILLIFAYILNFLSRKKMGVMRHFIYKNNKLNDIYNMENIINILCLIIFLILIFAIINIVIFRKNKKLIYPHKKYFYIINISLILLGLIFIIFLKYFSIDKILTYYYISLIFLIVYIIEFIKAIIYLIKKAL</sequence>
<dbReference type="EMBL" id="SAXT01000003">
    <property type="protein sequence ID" value="TXJ12885.1"/>
    <property type="molecule type" value="Genomic_DNA"/>
</dbReference>
<evidence type="ECO:0000313" key="2">
    <source>
        <dbReference type="EMBL" id="TXJ12885.1"/>
    </source>
</evidence>
<accession>A0A5C8CJ08</accession>
<feature type="transmembrane region" description="Helical" evidence="1">
    <location>
        <begin position="5"/>
        <end position="26"/>
    </location>
</feature>
<comment type="caution">
    <text evidence="2">The sequence shown here is derived from an EMBL/GenBank/DDBJ whole genome shotgun (WGS) entry which is preliminary data.</text>
</comment>
<protein>
    <submittedName>
        <fullName evidence="2">Uncharacterized protein</fullName>
    </submittedName>
</protein>
<keyword evidence="1" id="KW-0472">Membrane</keyword>
<keyword evidence="1" id="KW-1133">Transmembrane helix</keyword>
<organism evidence="2 3">
    <name type="scientific">Brachyspira aalborgi</name>
    <dbReference type="NCBI Taxonomy" id="29522"/>
    <lineage>
        <taxon>Bacteria</taxon>
        <taxon>Pseudomonadati</taxon>
        <taxon>Spirochaetota</taxon>
        <taxon>Spirochaetia</taxon>
        <taxon>Brachyspirales</taxon>
        <taxon>Brachyspiraceae</taxon>
        <taxon>Brachyspira</taxon>
    </lineage>
</organism>
<feature type="transmembrane region" description="Helical" evidence="1">
    <location>
        <begin position="88"/>
        <end position="112"/>
    </location>
</feature>
<feature type="transmembrane region" description="Helical" evidence="1">
    <location>
        <begin position="118"/>
        <end position="141"/>
    </location>
</feature>
<feature type="transmembrane region" description="Helical" evidence="1">
    <location>
        <begin position="53"/>
        <end position="76"/>
    </location>
</feature>